<dbReference type="PANTHER" id="PTHR33993:SF2">
    <property type="entry name" value="VOC DOMAIN-CONTAINING PROTEIN"/>
    <property type="match status" value="1"/>
</dbReference>
<sequence length="126" mass="13797">MAKNPIAWFEIYVNNMDRAKAFYEAVLDIKLEPLQVPEEPGFSMWSFPADMENYGASGALVHMPGFEAGGNSTLVYFACDDCALEESRVAAAGGTVQREKMSIGQYGYISLAIDTEGNMLGLHSMK</sequence>
<dbReference type="InterPro" id="IPR004360">
    <property type="entry name" value="Glyas_Fos-R_dOase_dom"/>
</dbReference>
<feature type="domain" description="VOC" evidence="1">
    <location>
        <begin position="5"/>
        <end position="125"/>
    </location>
</feature>
<dbReference type="EMBL" id="CP069213">
    <property type="protein sequence ID" value="QRH03111.1"/>
    <property type="molecule type" value="Genomic_DNA"/>
</dbReference>
<name>A0ABX7G702_9GAMM</name>
<dbReference type="CDD" id="cd07247">
    <property type="entry name" value="SgaA_N_like"/>
    <property type="match status" value="1"/>
</dbReference>
<protein>
    <submittedName>
        <fullName evidence="2">VOC family protein</fullName>
    </submittedName>
</protein>
<dbReference type="InterPro" id="IPR037523">
    <property type="entry name" value="VOC_core"/>
</dbReference>
<proteinExistence type="predicted"/>
<dbReference type="RefSeq" id="WP_011759502.1">
    <property type="nucleotide sequence ID" value="NZ_CP069213.1"/>
</dbReference>
<dbReference type="Gene3D" id="3.10.180.10">
    <property type="entry name" value="2,3-Dihydroxybiphenyl 1,2-Dioxygenase, domain 1"/>
    <property type="match status" value="1"/>
</dbReference>
<evidence type="ECO:0000259" key="1">
    <source>
        <dbReference type="PROSITE" id="PS51819"/>
    </source>
</evidence>
<evidence type="ECO:0000313" key="2">
    <source>
        <dbReference type="EMBL" id="QRH03111.1"/>
    </source>
</evidence>
<dbReference type="InterPro" id="IPR052164">
    <property type="entry name" value="Anthracycline_SecMetBiosynth"/>
</dbReference>
<dbReference type="SUPFAM" id="SSF54593">
    <property type="entry name" value="Glyoxalase/Bleomycin resistance protein/Dihydroxybiphenyl dioxygenase"/>
    <property type="match status" value="1"/>
</dbReference>
<dbReference type="Pfam" id="PF00903">
    <property type="entry name" value="Glyoxalase"/>
    <property type="match status" value="1"/>
</dbReference>
<dbReference type="PROSITE" id="PS51819">
    <property type="entry name" value="VOC"/>
    <property type="match status" value="1"/>
</dbReference>
<dbReference type="InterPro" id="IPR029068">
    <property type="entry name" value="Glyas_Bleomycin-R_OHBP_Dase"/>
</dbReference>
<organism evidence="2 3">
    <name type="scientific">Shewanella litorisediminis</name>
    <dbReference type="NCBI Taxonomy" id="1173586"/>
    <lineage>
        <taxon>Bacteria</taxon>
        <taxon>Pseudomonadati</taxon>
        <taxon>Pseudomonadota</taxon>
        <taxon>Gammaproteobacteria</taxon>
        <taxon>Alteromonadales</taxon>
        <taxon>Shewanellaceae</taxon>
        <taxon>Shewanella</taxon>
    </lineage>
</organism>
<gene>
    <name evidence="2" type="ORF">JQC75_06815</name>
</gene>
<keyword evidence="3" id="KW-1185">Reference proteome</keyword>
<reference evidence="2 3" key="1">
    <citation type="journal article" date="2012" name="Antonie Van Leeuwenhoek">
        <title>Shewanella litorisediminis sp. nov., a gammaproteobacterium isolated from a tidal flat sediment.</title>
        <authorList>
            <person name="Lee M.H."/>
            <person name="Yoon J.H."/>
        </authorList>
    </citation>
    <scope>NUCLEOTIDE SEQUENCE [LARGE SCALE GENOMIC DNA]</scope>
    <source>
        <strain evidence="2 3">SMK1-12</strain>
    </source>
</reference>
<dbReference type="Proteomes" id="UP000596252">
    <property type="component" value="Chromosome"/>
</dbReference>
<dbReference type="PANTHER" id="PTHR33993">
    <property type="entry name" value="GLYOXALASE-RELATED"/>
    <property type="match status" value="1"/>
</dbReference>
<evidence type="ECO:0000313" key="3">
    <source>
        <dbReference type="Proteomes" id="UP000596252"/>
    </source>
</evidence>
<accession>A0ABX7G702</accession>